<accession>A0A660S6B4</accession>
<dbReference type="Gene3D" id="3.40.190.10">
    <property type="entry name" value="Periplasmic binding protein-like II"/>
    <property type="match status" value="1"/>
</dbReference>
<evidence type="ECO:0000313" key="3">
    <source>
        <dbReference type="EMBL" id="RKX64426.1"/>
    </source>
</evidence>
<feature type="domain" description="Solute-binding protein family 3/N-terminal" evidence="2">
    <location>
        <begin position="44"/>
        <end position="128"/>
    </location>
</feature>
<dbReference type="Proteomes" id="UP000282321">
    <property type="component" value="Unassembled WGS sequence"/>
</dbReference>
<gene>
    <name evidence="3" type="ORF">DRP44_08310</name>
</gene>
<dbReference type="InterPro" id="IPR001638">
    <property type="entry name" value="Solute-binding_3/MltF_N"/>
</dbReference>
<evidence type="ECO:0000313" key="4">
    <source>
        <dbReference type="Proteomes" id="UP000282321"/>
    </source>
</evidence>
<comment type="caution">
    <text evidence="3">The sequence shown here is derived from an EMBL/GenBank/DDBJ whole genome shotgun (WGS) entry which is preliminary data.</text>
</comment>
<dbReference type="SUPFAM" id="SSF53850">
    <property type="entry name" value="Periplasmic binding protein-like II"/>
    <property type="match status" value="1"/>
</dbReference>
<keyword evidence="1" id="KW-0472">Membrane</keyword>
<evidence type="ECO:0000259" key="2">
    <source>
        <dbReference type="Pfam" id="PF00497"/>
    </source>
</evidence>
<dbReference type="AlphaFoldDB" id="A0A660S6B4"/>
<name>A0A660S6B4_UNCT6</name>
<sequence>MRRIKISSICVIVFILFISVKLFPNDILTKEERDYLAKHGEINFVGDTKYPPFYYQKSDSEIVGITSDFLRWLSVELDLNIVLHHRDLYEGMQSVLDGKNDVMCDLFYNKSRDSLFDFTEPLYQIESYIYIP</sequence>
<protein>
    <recommendedName>
        <fullName evidence="2">Solute-binding protein family 3/N-terminal domain-containing protein</fullName>
    </recommendedName>
</protein>
<feature type="non-terminal residue" evidence="3">
    <location>
        <position position="132"/>
    </location>
</feature>
<dbReference type="EMBL" id="QNBC01000162">
    <property type="protein sequence ID" value="RKX64426.1"/>
    <property type="molecule type" value="Genomic_DNA"/>
</dbReference>
<reference evidence="3 4" key="1">
    <citation type="submission" date="2018-06" db="EMBL/GenBank/DDBJ databases">
        <title>Extensive metabolic versatility and redundancy in microbially diverse, dynamic hydrothermal sediments.</title>
        <authorList>
            <person name="Dombrowski N."/>
            <person name="Teske A."/>
            <person name="Baker B.J."/>
        </authorList>
    </citation>
    <scope>NUCLEOTIDE SEQUENCE [LARGE SCALE GENOMIC DNA]</scope>
    <source>
        <strain evidence="3">B35_G9</strain>
    </source>
</reference>
<organism evidence="3 4">
    <name type="scientific">candidate division TA06 bacterium</name>
    <dbReference type="NCBI Taxonomy" id="2250710"/>
    <lineage>
        <taxon>Bacteria</taxon>
        <taxon>Bacteria division TA06</taxon>
    </lineage>
</organism>
<dbReference type="Pfam" id="PF00497">
    <property type="entry name" value="SBP_bac_3"/>
    <property type="match status" value="1"/>
</dbReference>
<keyword evidence="1" id="KW-1133">Transmembrane helix</keyword>
<evidence type="ECO:0000256" key="1">
    <source>
        <dbReference type="SAM" id="Phobius"/>
    </source>
</evidence>
<feature type="transmembrane region" description="Helical" evidence="1">
    <location>
        <begin position="6"/>
        <end position="23"/>
    </location>
</feature>
<proteinExistence type="predicted"/>
<keyword evidence="1" id="KW-0812">Transmembrane</keyword>